<feature type="binding site" evidence="3">
    <location>
        <begin position="47"/>
        <end position="48"/>
    </location>
    <ligand>
        <name>phosphate</name>
        <dbReference type="ChEBI" id="CHEBI:43474"/>
    </ligand>
</feature>
<dbReference type="InterPro" id="IPR010044">
    <property type="entry name" value="MTAP"/>
</dbReference>
<protein>
    <recommendedName>
        <fullName evidence="3">S-methyl-5'-thioadenosine phosphorylase</fullName>
        <ecNumber evidence="3">2.4.2.28</ecNumber>
    </recommendedName>
    <alternativeName>
        <fullName evidence="3">5'-methylthioadenosine phosphorylase</fullName>
        <shortName evidence="3">MTA phosphorylase</shortName>
        <shortName evidence="3">MTAP</shortName>
    </alternativeName>
</protein>
<dbReference type="Proteomes" id="UP001501599">
    <property type="component" value="Unassembled WGS sequence"/>
</dbReference>
<dbReference type="InterPro" id="IPR018099">
    <property type="entry name" value="Purine_phosphorylase-2_CS"/>
</dbReference>
<comment type="similarity">
    <text evidence="3">Belongs to the PNP/MTAP phosphorylase family. MTAP subfamily.</text>
</comment>
<dbReference type="Gene3D" id="3.40.50.1580">
    <property type="entry name" value="Nucleoside phosphorylase domain"/>
    <property type="match status" value="1"/>
</dbReference>
<evidence type="ECO:0000256" key="2">
    <source>
        <dbReference type="ARBA" id="ARBA00022679"/>
    </source>
</evidence>
<proteinExistence type="inferred from homology"/>
<feature type="binding site" evidence="3">
    <location>
        <begin position="80"/>
        <end position="81"/>
    </location>
    <ligand>
        <name>phosphate</name>
        <dbReference type="ChEBI" id="CHEBI:43474"/>
    </ligand>
</feature>
<keyword evidence="6" id="KW-1185">Reference proteome</keyword>
<dbReference type="CDD" id="cd09010">
    <property type="entry name" value="MTAP_SsMTAPII_like_MTIP"/>
    <property type="match status" value="1"/>
</dbReference>
<dbReference type="PANTHER" id="PTHR42679:SF2">
    <property type="entry name" value="S-METHYL-5'-THIOADENOSINE PHOSPHORYLASE"/>
    <property type="match status" value="1"/>
</dbReference>
<feature type="site" description="Important for substrate specificity" evidence="3">
    <location>
        <position position="226"/>
    </location>
</feature>
<dbReference type="EC" id="2.4.2.28" evidence="3"/>
<dbReference type="PROSITE" id="PS01240">
    <property type="entry name" value="PNP_MTAP_2"/>
    <property type="match status" value="1"/>
</dbReference>
<comment type="pathway">
    <text evidence="3">Amino-acid biosynthesis; L-methionine biosynthesis via salvage pathway; S-methyl-5-thio-alpha-D-ribose 1-phosphate from S-methyl-5'-thioadenosine (phosphorylase route): step 1/1.</text>
</comment>
<keyword evidence="1 3" id="KW-0328">Glycosyltransferase</keyword>
<dbReference type="RefSeq" id="WP_344345084.1">
    <property type="nucleotide sequence ID" value="NZ_BAAAQT010000008.1"/>
</dbReference>
<keyword evidence="2 3" id="KW-0808">Transferase</keyword>
<comment type="function">
    <text evidence="3">Catalyzes the reversible phosphorylation of S-methyl-5'-thioadenosine (MTA) to adenine and 5-methylthioribose-1-phosphate. Involved in the breakdown of MTA, a major by-product of polyamine biosynthesis. Responsible for the first step in the methionine salvage pathway after MTA has been generated from S-adenosylmethionine. Has broad substrate specificity with 6-aminopurine nucleosides as preferred substrates.</text>
</comment>
<feature type="domain" description="Nucleoside phosphorylase" evidence="4">
    <location>
        <begin position="3"/>
        <end position="232"/>
    </location>
</feature>
<dbReference type="SUPFAM" id="SSF53167">
    <property type="entry name" value="Purine and uridine phosphorylases"/>
    <property type="match status" value="1"/>
</dbReference>
<organism evidence="5 6">
    <name type="scientific">Agrococcus versicolor</name>
    <dbReference type="NCBI Taxonomy" id="501482"/>
    <lineage>
        <taxon>Bacteria</taxon>
        <taxon>Bacillati</taxon>
        <taxon>Actinomycetota</taxon>
        <taxon>Actinomycetes</taxon>
        <taxon>Micrococcales</taxon>
        <taxon>Microbacteriaceae</taxon>
        <taxon>Agrococcus</taxon>
    </lineage>
</organism>
<evidence type="ECO:0000313" key="5">
    <source>
        <dbReference type="EMBL" id="GAA2176639.1"/>
    </source>
</evidence>
<dbReference type="HAMAP" id="MF_01963">
    <property type="entry name" value="MTAP"/>
    <property type="match status" value="1"/>
</dbReference>
<feature type="binding site" evidence="3">
    <location>
        <begin position="209"/>
        <end position="211"/>
    </location>
    <ligand>
        <name>substrate</name>
    </ligand>
</feature>
<accession>A0ABP5MUA9</accession>
<comment type="catalytic activity">
    <reaction evidence="3">
        <text>S-methyl-5'-thioadenosine + phosphate = 5-(methylsulfanyl)-alpha-D-ribose 1-phosphate + adenine</text>
        <dbReference type="Rhea" id="RHEA:11852"/>
        <dbReference type="ChEBI" id="CHEBI:16708"/>
        <dbReference type="ChEBI" id="CHEBI:17509"/>
        <dbReference type="ChEBI" id="CHEBI:43474"/>
        <dbReference type="ChEBI" id="CHEBI:58533"/>
        <dbReference type="EC" id="2.4.2.28"/>
    </reaction>
</comment>
<gene>
    <name evidence="3" type="primary">mtnP</name>
    <name evidence="5" type="ORF">GCM10009846_31250</name>
</gene>
<evidence type="ECO:0000256" key="1">
    <source>
        <dbReference type="ARBA" id="ARBA00022676"/>
    </source>
</evidence>
<dbReference type="Pfam" id="PF01048">
    <property type="entry name" value="PNP_UDP_1"/>
    <property type="match status" value="1"/>
</dbReference>
<reference evidence="6" key="1">
    <citation type="journal article" date="2019" name="Int. J. Syst. Evol. Microbiol.">
        <title>The Global Catalogue of Microorganisms (GCM) 10K type strain sequencing project: providing services to taxonomists for standard genome sequencing and annotation.</title>
        <authorList>
            <consortium name="The Broad Institute Genomics Platform"/>
            <consortium name="The Broad Institute Genome Sequencing Center for Infectious Disease"/>
            <person name="Wu L."/>
            <person name="Ma J."/>
        </authorList>
    </citation>
    <scope>NUCLEOTIDE SEQUENCE [LARGE SCALE GENOMIC DNA]</scope>
    <source>
        <strain evidence="6">JCM 16026</strain>
    </source>
</reference>
<evidence type="ECO:0000313" key="6">
    <source>
        <dbReference type="Proteomes" id="UP001501599"/>
    </source>
</evidence>
<name>A0ABP5MUA9_9MICO</name>
<comment type="caution">
    <text evidence="5">The sequence shown here is derived from an EMBL/GenBank/DDBJ whole genome shotgun (WGS) entry which is preliminary data.</text>
</comment>
<dbReference type="InterPro" id="IPR035994">
    <property type="entry name" value="Nucleoside_phosphorylase_sf"/>
</dbReference>
<sequence length="278" mass="28412">MIGGSGLQRLLAEGAGDELDVATPFGPTSGPITVGTLEGTPVAFVARHGSGHSVAPHEIPAKANVWALASLGVRAIVSSTAVGGLRPDLPPGSLVVPDQLIDQTRIRSGSDAVRRDTFYGAGVVEHLTFADPFTPSLVRIALDALAGIGETAVSPATTVVIDGPRFSTRAESQWFRSLGGDIVNMTQYPESALAAELGLGYVNLSFVTDTDAGVAAADVDEDAVDASRVFERLSRAQPRIVAAIAAIAAAIPDDVAVSTGIARDAIDAVLALAPRATA</sequence>
<evidence type="ECO:0000256" key="3">
    <source>
        <dbReference type="HAMAP-Rule" id="MF_01963"/>
    </source>
</evidence>
<feature type="binding site" evidence="3">
    <location>
        <position position="185"/>
    </location>
    <ligand>
        <name>substrate</name>
    </ligand>
</feature>
<evidence type="ECO:0000259" key="4">
    <source>
        <dbReference type="Pfam" id="PF01048"/>
    </source>
</evidence>
<comment type="subunit">
    <text evidence="3">Homohexamer. Dimer of a homotrimer.</text>
</comment>
<dbReference type="PANTHER" id="PTHR42679">
    <property type="entry name" value="S-METHYL-5'-THIOADENOSINE PHOSPHORYLASE"/>
    <property type="match status" value="1"/>
</dbReference>
<dbReference type="InterPro" id="IPR000845">
    <property type="entry name" value="Nucleoside_phosphorylase_d"/>
</dbReference>
<feature type="binding site" evidence="3">
    <location>
        <position position="5"/>
    </location>
    <ligand>
        <name>phosphate</name>
        <dbReference type="ChEBI" id="CHEBI:43474"/>
    </ligand>
</feature>
<feature type="site" description="Important for substrate specificity" evidence="3">
    <location>
        <position position="167"/>
    </location>
</feature>
<feature type="binding site" evidence="3">
    <location>
        <position position="186"/>
    </location>
    <ligand>
        <name>phosphate</name>
        <dbReference type="ChEBI" id="CHEBI:43474"/>
    </ligand>
</feature>
<keyword evidence="3" id="KW-0660">Purine salvage</keyword>
<dbReference type="EMBL" id="BAAAQT010000008">
    <property type="protein sequence ID" value="GAA2176639.1"/>
    <property type="molecule type" value="Genomic_DNA"/>
</dbReference>